<evidence type="ECO:0000256" key="1">
    <source>
        <dbReference type="SAM" id="MobiDB-lite"/>
    </source>
</evidence>
<organism evidence="2 3">
    <name type="scientific">Allomyces macrogynus (strain ATCC 38327)</name>
    <name type="common">Allomyces javanicus var. macrogynus</name>
    <dbReference type="NCBI Taxonomy" id="578462"/>
    <lineage>
        <taxon>Eukaryota</taxon>
        <taxon>Fungi</taxon>
        <taxon>Fungi incertae sedis</taxon>
        <taxon>Blastocladiomycota</taxon>
        <taxon>Blastocladiomycetes</taxon>
        <taxon>Blastocladiales</taxon>
        <taxon>Blastocladiaceae</taxon>
        <taxon>Allomyces</taxon>
    </lineage>
</organism>
<reference evidence="2 3" key="1">
    <citation type="submission" date="2009-11" db="EMBL/GenBank/DDBJ databases">
        <title>Annotation of Allomyces macrogynus ATCC 38327.</title>
        <authorList>
            <consortium name="The Broad Institute Genome Sequencing Platform"/>
            <person name="Russ C."/>
            <person name="Cuomo C."/>
            <person name="Burger G."/>
            <person name="Gray M.W."/>
            <person name="Holland P.W.H."/>
            <person name="King N."/>
            <person name="Lang F.B.F."/>
            <person name="Roger A.J."/>
            <person name="Ruiz-Trillo I."/>
            <person name="Young S.K."/>
            <person name="Zeng Q."/>
            <person name="Gargeya S."/>
            <person name="Fitzgerald M."/>
            <person name="Haas B."/>
            <person name="Abouelleil A."/>
            <person name="Alvarado L."/>
            <person name="Arachchi H.M."/>
            <person name="Berlin A."/>
            <person name="Chapman S.B."/>
            <person name="Gearin G."/>
            <person name="Goldberg J."/>
            <person name="Griggs A."/>
            <person name="Gujja S."/>
            <person name="Hansen M."/>
            <person name="Heiman D."/>
            <person name="Howarth C."/>
            <person name="Larimer J."/>
            <person name="Lui A."/>
            <person name="MacDonald P.J.P."/>
            <person name="McCowen C."/>
            <person name="Montmayeur A."/>
            <person name="Murphy C."/>
            <person name="Neiman D."/>
            <person name="Pearson M."/>
            <person name="Priest M."/>
            <person name="Roberts A."/>
            <person name="Saif S."/>
            <person name="Shea T."/>
            <person name="Sisk P."/>
            <person name="Stolte C."/>
            <person name="Sykes S."/>
            <person name="Wortman J."/>
            <person name="Nusbaum C."/>
            <person name="Birren B."/>
        </authorList>
    </citation>
    <scope>NUCLEOTIDE SEQUENCE [LARGE SCALE GENOMIC DNA]</scope>
    <source>
        <strain evidence="2 3">ATCC 38327</strain>
    </source>
</reference>
<keyword evidence="3" id="KW-1185">Reference proteome</keyword>
<protein>
    <submittedName>
        <fullName evidence="2">Uncharacterized protein</fullName>
    </submittedName>
</protein>
<feature type="region of interest" description="Disordered" evidence="1">
    <location>
        <begin position="1"/>
        <end position="128"/>
    </location>
</feature>
<proteinExistence type="predicted"/>
<evidence type="ECO:0000313" key="2">
    <source>
        <dbReference type="EMBL" id="KNE72161.1"/>
    </source>
</evidence>
<dbReference type="VEuPathDB" id="FungiDB:AMAG_20552"/>
<reference evidence="3" key="2">
    <citation type="submission" date="2009-11" db="EMBL/GenBank/DDBJ databases">
        <title>The Genome Sequence of Allomyces macrogynus strain ATCC 38327.</title>
        <authorList>
            <consortium name="The Broad Institute Genome Sequencing Platform"/>
            <person name="Russ C."/>
            <person name="Cuomo C."/>
            <person name="Shea T."/>
            <person name="Young S.K."/>
            <person name="Zeng Q."/>
            <person name="Koehrsen M."/>
            <person name="Haas B."/>
            <person name="Borodovsky M."/>
            <person name="Guigo R."/>
            <person name="Alvarado L."/>
            <person name="Berlin A."/>
            <person name="Borenstein D."/>
            <person name="Chen Z."/>
            <person name="Engels R."/>
            <person name="Freedman E."/>
            <person name="Gellesch M."/>
            <person name="Goldberg J."/>
            <person name="Griggs A."/>
            <person name="Gujja S."/>
            <person name="Heiman D."/>
            <person name="Hepburn T."/>
            <person name="Howarth C."/>
            <person name="Jen D."/>
            <person name="Larson L."/>
            <person name="Lewis B."/>
            <person name="Mehta T."/>
            <person name="Park D."/>
            <person name="Pearson M."/>
            <person name="Roberts A."/>
            <person name="Saif S."/>
            <person name="Shenoy N."/>
            <person name="Sisk P."/>
            <person name="Stolte C."/>
            <person name="Sykes S."/>
            <person name="Walk T."/>
            <person name="White J."/>
            <person name="Yandava C."/>
            <person name="Burger G."/>
            <person name="Gray M.W."/>
            <person name="Holland P.W.H."/>
            <person name="King N."/>
            <person name="Lang F.B.F."/>
            <person name="Roger A.J."/>
            <person name="Ruiz-Trillo I."/>
            <person name="Lander E."/>
            <person name="Nusbaum C."/>
        </authorList>
    </citation>
    <scope>NUCLEOTIDE SEQUENCE [LARGE SCALE GENOMIC DNA]</scope>
    <source>
        <strain evidence="3">ATCC 38327</strain>
    </source>
</reference>
<dbReference type="AlphaFoldDB" id="A0A0L0TBR4"/>
<feature type="compositionally biased region" description="Basic and acidic residues" evidence="1">
    <location>
        <begin position="64"/>
        <end position="83"/>
    </location>
</feature>
<gene>
    <name evidence="2" type="ORF">AMAG_20552</name>
</gene>
<feature type="compositionally biased region" description="Polar residues" evidence="1">
    <location>
        <begin position="1"/>
        <end position="12"/>
    </location>
</feature>
<dbReference type="EMBL" id="GG745377">
    <property type="protein sequence ID" value="KNE72161.1"/>
    <property type="molecule type" value="Genomic_DNA"/>
</dbReference>
<accession>A0A0L0TBR4</accession>
<sequence length="128" mass="12791">MLGDDTLSSTSGKIGDLAADARRAGGGRKGAESVSTSVLPRRPAAGKGASSYMDMDADEEEERRDDVDRADTTEVRRGLDARRSMCGGGGGVRGEVGTDVVDAGSAAGNMDDAGRVGAGGAVAGSDRA</sequence>
<dbReference type="Proteomes" id="UP000054350">
    <property type="component" value="Unassembled WGS sequence"/>
</dbReference>
<evidence type="ECO:0000313" key="3">
    <source>
        <dbReference type="Proteomes" id="UP000054350"/>
    </source>
</evidence>
<name>A0A0L0TBR4_ALLM3</name>